<dbReference type="EMBL" id="RCHS01002918">
    <property type="protein sequence ID" value="RMX44975.1"/>
    <property type="molecule type" value="Genomic_DNA"/>
</dbReference>
<gene>
    <name evidence="4" type="ORF">pdam_00017370</name>
</gene>
<evidence type="ECO:0000313" key="5">
    <source>
        <dbReference type="Proteomes" id="UP000275408"/>
    </source>
</evidence>
<reference evidence="4 5" key="1">
    <citation type="journal article" date="2018" name="Sci. Rep.">
        <title>Comparative analysis of the Pocillopora damicornis genome highlights role of immune system in coral evolution.</title>
        <authorList>
            <person name="Cunning R."/>
            <person name="Bay R.A."/>
            <person name="Gillette P."/>
            <person name="Baker A.C."/>
            <person name="Traylor-Knowles N."/>
        </authorList>
    </citation>
    <scope>NUCLEOTIDE SEQUENCE [LARGE SCALE GENOMIC DNA]</scope>
    <source>
        <strain evidence="4">RSMAS</strain>
        <tissue evidence="4">Whole animal</tissue>
    </source>
</reference>
<dbReference type="OrthoDB" id="100767at2759"/>
<dbReference type="PANTHER" id="PTHR48169:SF7">
    <property type="entry name" value="CASPASE 10"/>
    <property type="match status" value="1"/>
</dbReference>
<comment type="caution">
    <text evidence="4">The sequence shown here is derived from an EMBL/GenBank/DDBJ whole genome shotgun (WGS) entry which is preliminary data.</text>
</comment>
<feature type="region of interest" description="Disordered" evidence="2">
    <location>
        <begin position="113"/>
        <end position="152"/>
    </location>
</feature>
<dbReference type="GO" id="GO:0042981">
    <property type="term" value="P:regulation of apoptotic process"/>
    <property type="evidence" value="ECO:0007669"/>
    <property type="project" value="InterPro"/>
</dbReference>
<dbReference type="Proteomes" id="UP000275408">
    <property type="component" value="Unassembled WGS sequence"/>
</dbReference>
<feature type="domain" description="DED" evidence="3">
    <location>
        <begin position="32"/>
        <end position="110"/>
    </location>
</feature>
<dbReference type="Gene3D" id="1.10.533.10">
    <property type="entry name" value="Death Domain, Fas"/>
    <property type="match status" value="1"/>
</dbReference>
<dbReference type="PANTHER" id="PTHR48169">
    <property type="entry name" value="DED DOMAIN-CONTAINING PROTEIN"/>
    <property type="match status" value="1"/>
</dbReference>
<evidence type="ECO:0000259" key="3">
    <source>
        <dbReference type="PROSITE" id="PS50168"/>
    </source>
</evidence>
<protein>
    <recommendedName>
        <fullName evidence="3">DED domain-containing protein</fullName>
    </recommendedName>
</protein>
<feature type="compositionally biased region" description="Polar residues" evidence="2">
    <location>
        <begin position="228"/>
        <end position="242"/>
    </location>
</feature>
<feature type="region of interest" description="Disordered" evidence="2">
    <location>
        <begin position="211"/>
        <end position="250"/>
    </location>
</feature>
<organism evidence="4 5">
    <name type="scientific">Pocillopora damicornis</name>
    <name type="common">Cauliflower coral</name>
    <name type="synonym">Millepora damicornis</name>
    <dbReference type="NCBI Taxonomy" id="46731"/>
    <lineage>
        <taxon>Eukaryota</taxon>
        <taxon>Metazoa</taxon>
        <taxon>Cnidaria</taxon>
        <taxon>Anthozoa</taxon>
        <taxon>Hexacorallia</taxon>
        <taxon>Scleractinia</taxon>
        <taxon>Astrocoeniina</taxon>
        <taxon>Pocilloporidae</taxon>
        <taxon>Pocillopora</taxon>
    </lineage>
</organism>
<keyword evidence="1" id="KW-0053">Apoptosis</keyword>
<dbReference type="PROSITE" id="PS50168">
    <property type="entry name" value="DED"/>
    <property type="match status" value="1"/>
</dbReference>
<accession>A0A3M6TU89</accession>
<dbReference type="InterPro" id="IPR011029">
    <property type="entry name" value="DEATH-like_dom_sf"/>
</dbReference>
<dbReference type="SUPFAM" id="SSF47986">
    <property type="entry name" value="DEATH domain"/>
    <property type="match status" value="1"/>
</dbReference>
<dbReference type="AlphaFoldDB" id="A0A3M6TU89"/>
<name>A0A3M6TU89_POCDA</name>
<keyword evidence="5" id="KW-1185">Reference proteome</keyword>
<dbReference type="Pfam" id="PF01335">
    <property type="entry name" value="DED"/>
    <property type="match status" value="1"/>
</dbReference>
<evidence type="ECO:0000313" key="4">
    <source>
        <dbReference type="EMBL" id="RMX44975.1"/>
    </source>
</evidence>
<dbReference type="CDD" id="cd08336">
    <property type="entry name" value="DED_FADD"/>
    <property type="match status" value="1"/>
</dbReference>
<proteinExistence type="predicted"/>
<feature type="non-terminal residue" evidence="4">
    <location>
        <position position="1"/>
    </location>
</feature>
<dbReference type="GO" id="GO:0006915">
    <property type="term" value="P:apoptotic process"/>
    <property type="evidence" value="ECO:0007669"/>
    <property type="project" value="UniProtKB-KW"/>
</dbReference>
<dbReference type="InterPro" id="IPR001875">
    <property type="entry name" value="DED_dom"/>
</dbReference>
<sequence length="594" mass="65034">RTLGTKFKNSLPPALPPFGIMASAREESRISPYRKLLIDLSMELTRRDMERLIYAVGDILPRRLTENMESGLKLFEALEQDVHISPQNLNLLQDGFDTIGRADLAQRIQVFSSKPDSVEADGGQDDIVTDGIGDQGNADTTESDPTDTINPGAEKAHAVHLKSAQLPHQSVLPFDGNLGSTPTVTRPRGAGEATPTKHCLVASSDNLSMAINDGSYTSSPAPSPAAVGQQSRGPTQAASSGRVQHDPAHGTPSVRYVNFLLYEGYSVEIIGGKHFKTPDGEFVEMKSGTQYKIHVKNSHTYGCHVDISIDGYDVGGWALRRGEEMSIERSAYEAKKFTFYRVKTAPKEAGIVSGQPENGVLKCVFTPEVVIAFTQGLSFHPPDETENAMERRIKQEIERQDGSGLELNRIESNIDSASCKVGMAESHISAKQSGSILSKVSDLTPVERPVRVEHPLKKSSSWQRPFTRFCVVVTLSSFIVKRVGSKIFCLQILILKLPLVSNAPQAPPPRQSTRYAQSSCVNVVERDPAWRAGATTLQGHSTQRFISAEPMEVDPSRKVELVLRLVAREGEEILEFPKDECKPLSTLIPPAVQE</sequence>
<evidence type="ECO:0000256" key="2">
    <source>
        <dbReference type="SAM" id="MobiDB-lite"/>
    </source>
</evidence>
<feature type="region of interest" description="Disordered" evidence="2">
    <location>
        <begin position="171"/>
        <end position="197"/>
    </location>
</feature>
<evidence type="ECO:0000256" key="1">
    <source>
        <dbReference type="ARBA" id="ARBA00022703"/>
    </source>
</evidence>
<dbReference type="SMART" id="SM00031">
    <property type="entry name" value="DED"/>
    <property type="match status" value="1"/>
</dbReference>
<feature type="compositionally biased region" description="Acidic residues" evidence="2">
    <location>
        <begin position="118"/>
        <end position="128"/>
    </location>
</feature>